<accession>A0A016XD93</accession>
<dbReference type="InterPro" id="IPR014833">
    <property type="entry name" value="TnsA_N"/>
</dbReference>
<dbReference type="EMBL" id="JEMG01000001">
    <property type="protein sequence ID" value="EYC50034.1"/>
    <property type="molecule type" value="Genomic_DNA"/>
</dbReference>
<dbReference type="Gene3D" id="3.40.1350.10">
    <property type="match status" value="1"/>
</dbReference>
<evidence type="ECO:0000256" key="1">
    <source>
        <dbReference type="SAM" id="MobiDB-lite"/>
    </source>
</evidence>
<feature type="region of interest" description="Disordered" evidence="1">
    <location>
        <begin position="1"/>
        <end position="45"/>
    </location>
</feature>
<evidence type="ECO:0000313" key="3">
    <source>
        <dbReference type="EMBL" id="EYC50034.1"/>
    </source>
</evidence>
<dbReference type="OrthoDB" id="5291587at2"/>
<evidence type="ECO:0000259" key="2">
    <source>
        <dbReference type="Pfam" id="PF08722"/>
    </source>
</evidence>
<feature type="domain" description="TnsA endonuclease N-terminal" evidence="2">
    <location>
        <begin position="101"/>
        <end position="201"/>
    </location>
</feature>
<dbReference type="Proteomes" id="UP000023268">
    <property type="component" value="Unassembled WGS sequence"/>
</dbReference>
<feature type="compositionally biased region" description="Polar residues" evidence="1">
    <location>
        <begin position="7"/>
        <end position="18"/>
    </location>
</feature>
<dbReference type="Pfam" id="PF08722">
    <property type="entry name" value="Tn7_TnsA-like_N"/>
    <property type="match status" value="1"/>
</dbReference>
<gene>
    <name evidence="3" type="ORF">AZ34_02375</name>
</gene>
<protein>
    <submittedName>
        <fullName evidence="3">Transcriptional antiterminator</fullName>
    </submittedName>
</protein>
<dbReference type="SUPFAM" id="SSF52980">
    <property type="entry name" value="Restriction endonuclease-like"/>
    <property type="match status" value="1"/>
</dbReference>
<dbReference type="GO" id="GO:0003676">
    <property type="term" value="F:nucleic acid binding"/>
    <property type="evidence" value="ECO:0007669"/>
    <property type="project" value="InterPro"/>
</dbReference>
<comment type="caution">
    <text evidence="3">The sequence shown here is derived from an EMBL/GenBank/DDBJ whole genome shotgun (WGS) entry which is preliminary data.</text>
</comment>
<dbReference type="eggNOG" id="ENOG5033T5A">
    <property type="taxonomic scope" value="Bacteria"/>
</dbReference>
<reference evidence="3 4" key="1">
    <citation type="submission" date="2014-02" db="EMBL/GenBank/DDBJ databases">
        <title>Draft Genome of Hylemonella gracilis isolated from the Niagara River.</title>
        <authorList>
            <person name="Pawlowski D.R."/>
            <person name="Koudelka G.B."/>
        </authorList>
    </citation>
    <scope>NUCLEOTIDE SEQUENCE [LARGE SCALE GENOMIC DNA]</scope>
    <source>
        <strain evidence="3 4">Niagara R</strain>
    </source>
</reference>
<name>A0A016XD93_9BURK</name>
<evidence type="ECO:0000313" key="4">
    <source>
        <dbReference type="Proteomes" id="UP000023268"/>
    </source>
</evidence>
<proteinExistence type="predicted"/>
<dbReference type="InterPro" id="IPR011856">
    <property type="entry name" value="tRNA_endonuc-like_dom_sf"/>
</dbReference>
<dbReference type="AlphaFoldDB" id="A0A016XD93"/>
<organism evidence="3 4">
    <name type="scientific">Hylemonella gracilis str. Niagara R</name>
    <dbReference type="NCBI Taxonomy" id="1458275"/>
    <lineage>
        <taxon>Bacteria</taxon>
        <taxon>Pseudomonadati</taxon>
        <taxon>Pseudomonadota</taxon>
        <taxon>Betaproteobacteria</taxon>
        <taxon>Burkholderiales</taxon>
        <taxon>Comamonadaceae</taxon>
        <taxon>Hylemonella</taxon>
    </lineage>
</organism>
<dbReference type="InterPro" id="IPR011335">
    <property type="entry name" value="Restrct_endonuc-II-like"/>
</dbReference>
<feature type="compositionally biased region" description="Basic and acidic residues" evidence="1">
    <location>
        <begin position="21"/>
        <end position="32"/>
    </location>
</feature>
<dbReference type="RefSeq" id="WP_051509462.1">
    <property type="nucleotide sequence ID" value="NZ_JEMG01000001.1"/>
</dbReference>
<sequence length="311" mass="35728">MYLDTSPVGSHAQSSTAPDAQARKKEPRELKWQRQKIKQGRGTGSGPDYLPFLQIERTGFQSHGRSHLIFNQKIGRQHHLLSDLELLNFLLAWSLKPNDIREQFPLQAFDFDPQFSLLTPSARGSIQIARDLGIRHPQITRDCPRVMTTDLLVSFADGSHLAIHAKYSKELSNSSDRAIDLRAIERQYWLDRKAQFIVVNENRFTRRLADLMMWALDGMNWAEDPNCLEEILAVIDQTPAHQSLGERLTYCSARLGMGKEIVVRAFKHAILTRRWRPLHLDQEMDLSRPWPGRKSNVQSAITARIAYGPRR</sequence>